<dbReference type="GO" id="GO:0044550">
    <property type="term" value="P:secondary metabolite biosynthetic process"/>
    <property type="evidence" value="ECO:0007669"/>
    <property type="project" value="TreeGrafter"/>
</dbReference>
<proteinExistence type="predicted"/>
<feature type="domain" description="Beta-ketoacyl-[acyl-carrier-protein] synthase III N-terminal" evidence="4">
    <location>
        <begin position="107"/>
        <end position="188"/>
    </location>
</feature>
<keyword evidence="6" id="KW-1185">Reference proteome</keyword>
<organism evidence="5 6">
    <name type="scientific">Oceanobacillus profundus</name>
    <dbReference type="NCBI Taxonomy" id="372463"/>
    <lineage>
        <taxon>Bacteria</taxon>
        <taxon>Bacillati</taxon>
        <taxon>Bacillota</taxon>
        <taxon>Bacilli</taxon>
        <taxon>Bacillales</taxon>
        <taxon>Bacillaceae</taxon>
        <taxon>Oceanobacillus</taxon>
    </lineage>
</organism>
<dbReference type="Pfam" id="PF08541">
    <property type="entry name" value="ACP_syn_III_C"/>
    <property type="match status" value="1"/>
</dbReference>
<dbReference type="PANTHER" id="PTHR34069:SF2">
    <property type="entry name" value="BETA-KETOACYL-[ACYL-CARRIER-PROTEIN] SYNTHASE III"/>
    <property type="match status" value="1"/>
</dbReference>
<dbReference type="SUPFAM" id="SSF53901">
    <property type="entry name" value="Thiolase-like"/>
    <property type="match status" value="1"/>
</dbReference>
<dbReference type="Pfam" id="PF08545">
    <property type="entry name" value="ACP_syn_III"/>
    <property type="match status" value="1"/>
</dbReference>
<name>A0A417YBK4_9BACI</name>
<keyword evidence="2" id="KW-0012">Acyltransferase</keyword>
<dbReference type="InterPro" id="IPR013747">
    <property type="entry name" value="ACP_syn_III_C"/>
</dbReference>
<dbReference type="EMBL" id="QWEH01000016">
    <property type="protein sequence ID" value="RHW30069.1"/>
    <property type="molecule type" value="Genomic_DNA"/>
</dbReference>
<evidence type="ECO:0000313" key="5">
    <source>
        <dbReference type="EMBL" id="RHW30069.1"/>
    </source>
</evidence>
<comment type="caution">
    <text evidence="5">The sequence shown here is derived from an EMBL/GenBank/DDBJ whole genome shotgun (WGS) entry which is preliminary data.</text>
</comment>
<accession>A0A417YBK4</accession>
<evidence type="ECO:0000259" key="3">
    <source>
        <dbReference type="Pfam" id="PF08541"/>
    </source>
</evidence>
<gene>
    <name evidence="5" type="ORF">D1B32_18530</name>
</gene>
<dbReference type="AlphaFoldDB" id="A0A417YBK4"/>
<evidence type="ECO:0000256" key="1">
    <source>
        <dbReference type="ARBA" id="ARBA00022679"/>
    </source>
</evidence>
<dbReference type="InterPro" id="IPR016039">
    <property type="entry name" value="Thiolase-like"/>
</dbReference>
<feature type="domain" description="Beta-ketoacyl-[acyl-carrier-protein] synthase III C-terminal" evidence="3">
    <location>
        <begin position="245"/>
        <end position="333"/>
    </location>
</feature>
<dbReference type="GO" id="GO:0006633">
    <property type="term" value="P:fatty acid biosynthetic process"/>
    <property type="evidence" value="ECO:0007669"/>
    <property type="project" value="InterPro"/>
</dbReference>
<dbReference type="OrthoDB" id="9786707at2"/>
<dbReference type="GO" id="GO:0004315">
    <property type="term" value="F:3-oxoacyl-[acyl-carrier-protein] synthase activity"/>
    <property type="evidence" value="ECO:0007669"/>
    <property type="project" value="InterPro"/>
</dbReference>
<dbReference type="Proteomes" id="UP000285456">
    <property type="component" value="Unassembled WGS sequence"/>
</dbReference>
<dbReference type="NCBIfam" id="NF005308">
    <property type="entry name" value="PRK06840.1"/>
    <property type="match status" value="1"/>
</dbReference>
<dbReference type="InterPro" id="IPR013751">
    <property type="entry name" value="ACP_syn_III_N"/>
</dbReference>
<dbReference type="PANTHER" id="PTHR34069">
    <property type="entry name" value="3-OXOACYL-[ACYL-CARRIER-PROTEIN] SYNTHASE 3"/>
    <property type="match status" value="1"/>
</dbReference>
<dbReference type="RefSeq" id="WP_118890108.1">
    <property type="nucleotide sequence ID" value="NZ_JAMAWL010000003.1"/>
</dbReference>
<evidence type="ECO:0000256" key="2">
    <source>
        <dbReference type="ARBA" id="ARBA00023315"/>
    </source>
</evidence>
<reference evidence="5 6" key="1">
    <citation type="journal article" date="2007" name="Int. J. Syst. Evol. Microbiol.">
        <title>Oceanobacillus profundus sp. nov., isolated from a deep-sea sediment core.</title>
        <authorList>
            <person name="Kim Y.G."/>
            <person name="Choi D.H."/>
            <person name="Hyun S."/>
            <person name="Cho B.C."/>
        </authorList>
    </citation>
    <scope>NUCLEOTIDE SEQUENCE [LARGE SCALE GENOMIC DNA]</scope>
    <source>
        <strain evidence="5 6">DSM 18246</strain>
    </source>
</reference>
<protein>
    <submittedName>
        <fullName evidence="5">3-oxoacyl-ACP synthase</fullName>
    </submittedName>
</protein>
<evidence type="ECO:0000313" key="6">
    <source>
        <dbReference type="Proteomes" id="UP000285456"/>
    </source>
</evidence>
<sequence>MQIGILSTGVYIPEKRITSGEIAKRAGLPLEVVEHKMGIKEKPIPGEADHTVEMGVRAARIAIQKAGIDPKTVDLVIYIGEEYKEYPVWTAGIKLQYEIGASNAWAFDTALRCGTTVMALKVAKDMMIADDSIQTVLLAGGYRNGDLINYENPNTRFMFNLGAGGGAIILQKGDVKNELLGTHMITDGAFSEDVIVPAGGTKTPITKESLEEGLHQFDVPDPLGMKQRLEEKSMVNFIACIEKALHKSGYRKEDIDYVAMLHMKRSAHTYVLDQLEVSLDKSIYLENYGHIGQMDQIISLELAEQQGKLKDGSIVVFVSAGIGYAWGATILKWGN</sequence>
<dbReference type="Gene3D" id="3.40.47.10">
    <property type="match status" value="1"/>
</dbReference>
<evidence type="ECO:0000259" key="4">
    <source>
        <dbReference type="Pfam" id="PF08545"/>
    </source>
</evidence>
<keyword evidence="1" id="KW-0808">Transferase</keyword>